<keyword evidence="2" id="KW-1185">Reference proteome</keyword>
<protein>
    <submittedName>
        <fullName evidence="1">Diguanylate phosphodiesterase</fullName>
    </submittedName>
</protein>
<name>A0A0J8GKF9_9LIST</name>
<accession>A0A0J8GKF9</accession>
<proteinExistence type="predicted"/>
<reference evidence="1 2" key="1">
    <citation type="journal article" date="2015" name="Genome Biol. Evol.">
        <title>Comparative Genomics of Listeria Sensu Lato: Genus-Wide Differences in Evolutionary Dynamics and the Progressive Gain of Complex, Potentially Pathogenicity-Related Traits through Lateral Gene Transfer.</title>
        <authorList>
            <person name="Chiara M."/>
            <person name="Caruso M."/>
            <person name="D'Erchia A.M."/>
            <person name="Manzari C."/>
            <person name="Fraccalvieri R."/>
            <person name="Goffredo E."/>
            <person name="Latorre L."/>
            <person name="Miccolupo A."/>
            <person name="Padalino I."/>
            <person name="Santagada G."/>
            <person name="Chiocco D."/>
            <person name="Pesole G."/>
            <person name="Horner D.S."/>
            <person name="Parisi A."/>
        </authorList>
    </citation>
    <scope>NUCLEOTIDE SEQUENCE [LARGE SCALE GENOMIC DNA]</scope>
    <source>
        <strain evidence="1 2">1991</strain>
    </source>
</reference>
<dbReference type="Proteomes" id="UP000052258">
    <property type="component" value="Unassembled WGS sequence"/>
</dbReference>
<organism evidence="1 2">
    <name type="scientific">Listeria fleischmannii 1991</name>
    <dbReference type="NCBI Taxonomy" id="1430899"/>
    <lineage>
        <taxon>Bacteria</taxon>
        <taxon>Bacillati</taxon>
        <taxon>Bacillota</taxon>
        <taxon>Bacilli</taxon>
        <taxon>Bacillales</taxon>
        <taxon>Listeriaceae</taxon>
        <taxon>Listeria</taxon>
    </lineage>
</organism>
<dbReference type="PATRIC" id="fig|1430899.3.peg.10"/>
<dbReference type="RefSeq" id="WP_007477610.1">
    <property type="nucleotide sequence ID" value="NZ_KQ130608.1"/>
</dbReference>
<sequence length="214" mass="25303">MLRQYQILSNKVLGEIKRIEVNIVKEERGKFMPIGQANLEEFSMSVKKLEFFNWIVEELHLITNLSNTRHLVIRINFGELTSPILLKLLEYLKKEKNLFHIELQIRDSYQFWVDEKSHFSLVEKKAFILGKLRSLKNLGYTIVAENMGNGIYSLENSNYYIHYIDVIQLQVESDKLCELKPFIIAWEQYSLIHNTKMRIEYLGLKTKINCVVTN</sequence>
<evidence type="ECO:0000313" key="1">
    <source>
        <dbReference type="EMBL" id="KMT61429.1"/>
    </source>
</evidence>
<evidence type="ECO:0000313" key="2">
    <source>
        <dbReference type="Proteomes" id="UP000052258"/>
    </source>
</evidence>
<gene>
    <name evidence="1" type="ORF">X560_0009</name>
</gene>
<dbReference type="AlphaFoldDB" id="A0A0J8GKF9"/>
<comment type="caution">
    <text evidence="1">The sequence shown here is derived from an EMBL/GenBank/DDBJ whole genome shotgun (WGS) entry which is preliminary data.</text>
</comment>
<dbReference type="EMBL" id="AZHO01000001">
    <property type="protein sequence ID" value="KMT61429.1"/>
    <property type="molecule type" value="Genomic_DNA"/>
</dbReference>